<evidence type="ECO:0000256" key="1">
    <source>
        <dbReference type="ARBA" id="ARBA00004173"/>
    </source>
</evidence>
<sequence>MSLPGFWPDRSVGYDFPYLLAMNHECLRQRQRQYDLSGCNDDQDVCDGMAITSAFSWLTGLANNLGFTLYDRLTYPLVTNVIITDGQNWSFYVYQLNNHCFHDDLMINADDYKDLCNLCWSSGNMRLFDSFENGSFNNVNIAVLDMLINMMTRKTANLDYLS</sequence>
<evidence type="ECO:0000256" key="2">
    <source>
        <dbReference type="ARBA" id="ARBA00022980"/>
    </source>
</evidence>
<keyword evidence="3" id="KW-0496">Mitochondrion</keyword>
<dbReference type="GO" id="GO:0003735">
    <property type="term" value="F:structural constituent of ribosome"/>
    <property type="evidence" value="ECO:0007669"/>
    <property type="project" value="InterPro"/>
</dbReference>
<keyword evidence="2" id="KW-0689">Ribosomal protein</keyword>
<dbReference type="AlphaFoldDB" id="A0A1Y3B0H2"/>
<evidence type="ECO:0000256" key="4">
    <source>
        <dbReference type="ARBA" id="ARBA00023274"/>
    </source>
</evidence>
<dbReference type="OrthoDB" id="6041973at2759"/>
<dbReference type="GO" id="GO:0005762">
    <property type="term" value="C:mitochondrial large ribosomal subunit"/>
    <property type="evidence" value="ECO:0007669"/>
    <property type="project" value="TreeGrafter"/>
</dbReference>
<keyword evidence="4" id="KW-0687">Ribonucleoprotein</keyword>
<dbReference type="EMBL" id="MUJZ01050398">
    <property type="protein sequence ID" value="OTF73727.1"/>
    <property type="molecule type" value="Genomic_DNA"/>
</dbReference>
<dbReference type="Proteomes" id="UP000194236">
    <property type="component" value="Unassembled WGS sequence"/>
</dbReference>
<dbReference type="PANTHER" id="PTHR13014:SF3">
    <property type="entry name" value="LARGE RIBOSOMAL SUBUNIT PROTEIN ML65"/>
    <property type="match status" value="1"/>
</dbReference>
<accession>A0A1Y3B0H2</accession>
<reference evidence="5 6" key="1">
    <citation type="submission" date="2017-03" db="EMBL/GenBank/DDBJ databases">
        <title>Genome Survey of Euroglyphus maynei.</title>
        <authorList>
            <person name="Arlian L.G."/>
            <person name="Morgan M.S."/>
            <person name="Rider S.D."/>
        </authorList>
    </citation>
    <scope>NUCLEOTIDE SEQUENCE [LARGE SCALE GENOMIC DNA]</scope>
    <source>
        <strain evidence="5">Arlian Lab</strain>
        <tissue evidence="5">Whole body</tissue>
    </source>
</reference>
<evidence type="ECO:0000313" key="6">
    <source>
        <dbReference type="Proteomes" id="UP000194236"/>
    </source>
</evidence>
<dbReference type="InterPro" id="IPR039982">
    <property type="entry name" value="Ribosomal_mL65"/>
</dbReference>
<name>A0A1Y3B0H2_EURMA</name>
<comment type="caution">
    <text evidence="5">The sequence shown here is derived from an EMBL/GenBank/DDBJ whole genome shotgun (WGS) entry which is preliminary data.</text>
</comment>
<evidence type="ECO:0000256" key="3">
    <source>
        <dbReference type="ARBA" id="ARBA00023128"/>
    </source>
</evidence>
<keyword evidence="6" id="KW-1185">Reference proteome</keyword>
<dbReference type="Pfam" id="PF07147">
    <property type="entry name" value="PDCD9"/>
    <property type="match status" value="1"/>
</dbReference>
<comment type="subcellular location">
    <subcellularLocation>
        <location evidence="1">Mitochondrion</location>
    </subcellularLocation>
</comment>
<proteinExistence type="predicted"/>
<organism evidence="5 6">
    <name type="scientific">Euroglyphus maynei</name>
    <name type="common">Mayne's house dust mite</name>
    <dbReference type="NCBI Taxonomy" id="6958"/>
    <lineage>
        <taxon>Eukaryota</taxon>
        <taxon>Metazoa</taxon>
        <taxon>Ecdysozoa</taxon>
        <taxon>Arthropoda</taxon>
        <taxon>Chelicerata</taxon>
        <taxon>Arachnida</taxon>
        <taxon>Acari</taxon>
        <taxon>Acariformes</taxon>
        <taxon>Sarcoptiformes</taxon>
        <taxon>Astigmata</taxon>
        <taxon>Psoroptidia</taxon>
        <taxon>Analgoidea</taxon>
        <taxon>Pyroglyphidae</taxon>
        <taxon>Pyroglyphinae</taxon>
        <taxon>Euroglyphus</taxon>
    </lineage>
</organism>
<feature type="non-terminal residue" evidence="5">
    <location>
        <position position="162"/>
    </location>
</feature>
<dbReference type="InterPro" id="IPR010793">
    <property type="entry name" value="Ribosomal_mL37/mL65"/>
</dbReference>
<dbReference type="PANTHER" id="PTHR13014">
    <property type="entry name" value="MITOCHONDRIAL 28S RIBOSOMAL PROTEIN S30/P52 PRO-APOTOTIC PROTEIN"/>
    <property type="match status" value="1"/>
</dbReference>
<dbReference type="GO" id="GO:0006412">
    <property type="term" value="P:translation"/>
    <property type="evidence" value="ECO:0007669"/>
    <property type="project" value="InterPro"/>
</dbReference>
<evidence type="ECO:0000313" key="5">
    <source>
        <dbReference type="EMBL" id="OTF73727.1"/>
    </source>
</evidence>
<gene>
    <name evidence="5" type="ORF">BLA29_012907</name>
</gene>
<protein>
    <submittedName>
        <fullName evidence="5">Uncharacterized protein</fullName>
    </submittedName>
</protein>